<proteinExistence type="predicted"/>
<sequence>MDATLIVSICVTICFLIWQINTYRRNMSATKRMKNFFIADSTDDYSLVEDQDGRKLIAYTSDNDYESGSTSLQKLIEELNKYVRQNVGTTDFAVIQNKTERFTETIFENSTSNLSMPTYIGLMGTFTGVFLGLFVFSVNLMNLDDDGKINGLIYGVMISMLTSLCGLFLTTKSNHQASRAKKKMDERKNVFYDFIQNQLMPTLGTSVVESLAKLKDTINNFVPAFDTVIKKFHDTFDECTKAFGDEFRKNVTVVTDAVKIMGENIGELNEVSTNVKSLLVELRTEKMTETLDKFVDSVHSLDSLEENIVYLEQQKEFLNTSTQELMDAQEAYLLSLELPQDIVNKLKSILDRFVNFEDNINKFGEGLAQNQLIGNREINLIQQQINALEKNTKVINNFQELSTEELEKVCSAQIDDVNTLTKKYTEAISTHSDEFKEFMESVAREIVEKKKEFIEMLESAFTVSDIRTEFKQLNKIPGLLEKLESIDKALKADSDLVEKLEDIRLSTVDVFDSVDKFRTNNPLIDSVDDLKNNHSNQLQKIEETKNYLDTSLSDHMQLLSSIQQKLDVIWDEGLEKGGQNVISKINGLTKEFDEVKRLIASIPTERIPTEEIKALDKKIEEIDRKLQENNIGDRRTSWSIFGR</sequence>
<organism evidence="2 3">
    <name type="scientific">Xylanibacter ruminicola</name>
    <name type="common">Prevotella ruminicola</name>
    <dbReference type="NCBI Taxonomy" id="839"/>
    <lineage>
        <taxon>Bacteria</taxon>
        <taxon>Pseudomonadati</taxon>
        <taxon>Bacteroidota</taxon>
        <taxon>Bacteroidia</taxon>
        <taxon>Bacteroidales</taxon>
        <taxon>Prevotellaceae</taxon>
        <taxon>Xylanibacter</taxon>
    </lineage>
</organism>
<feature type="transmembrane region" description="Helical" evidence="1">
    <location>
        <begin position="6"/>
        <end position="23"/>
    </location>
</feature>
<feature type="transmembrane region" description="Helical" evidence="1">
    <location>
        <begin position="152"/>
        <end position="171"/>
    </location>
</feature>
<dbReference type="AlphaFoldDB" id="A0A1M6Z476"/>
<evidence type="ECO:0000256" key="1">
    <source>
        <dbReference type="SAM" id="Phobius"/>
    </source>
</evidence>
<keyword evidence="1" id="KW-0812">Transmembrane</keyword>
<evidence type="ECO:0008006" key="4">
    <source>
        <dbReference type="Google" id="ProtNLM"/>
    </source>
</evidence>
<dbReference type="Proteomes" id="UP000184130">
    <property type="component" value="Unassembled WGS sequence"/>
</dbReference>
<keyword evidence="1" id="KW-0472">Membrane</keyword>
<gene>
    <name evidence="2" type="ORF">SAMN05216463_1396</name>
</gene>
<dbReference type="EMBL" id="FRBD01000039">
    <property type="protein sequence ID" value="SHL25177.1"/>
    <property type="molecule type" value="Genomic_DNA"/>
</dbReference>
<evidence type="ECO:0000313" key="2">
    <source>
        <dbReference type="EMBL" id="SHL25177.1"/>
    </source>
</evidence>
<reference evidence="2 3" key="1">
    <citation type="submission" date="2016-11" db="EMBL/GenBank/DDBJ databases">
        <authorList>
            <person name="Jaros S."/>
            <person name="Januszkiewicz K."/>
            <person name="Wedrychowicz H."/>
        </authorList>
    </citation>
    <scope>NUCLEOTIDE SEQUENCE [LARGE SCALE GENOMIC DNA]</scope>
    <source>
        <strain evidence="2 3">KHT3</strain>
    </source>
</reference>
<keyword evidence="1" id="KW-1133">Transmembrane helix</keyword>
<name>A0A1M6Z476_XYLRU</name>
<protein>
    <recommendedName>
        <fullName evidence="4">MotA/TolQ/ExbB proton channel domain-containing protein</fullName>
    </recommendedName>
</protein>
<accession>A0A1M6Z476</accession>
<feature type="transmembrane region" description="Helical" evidence="1">
    <location>
        <begin position="119"/>
        <end position="140"/>
    </location>
</feature>
<evidence type="ECO:0000313" key="3">
    <source>
        <dbReference type="Proteomes" id="UP000184130"/>
    </source>
</evidence>